<dbReference type="EMBL" id="GBXM01044160">
    <property type="protein sequence ID" value="JAH64417.1"/>
    <property type="molecule type" value="Transcribed_RNA"/>
</dbReference>
<dbReference type="AlphaFoldDB" id="A0A0E9UFD9"/>
<name>A0A0E9UFD9_ANGAN</name>
<sequence length="25" mass="3063">MKQPIQDKKEQRLKLRTFCHHGLVK</sequence>
<reference evidence="1" key="1">
    <citation type="submission" date="2014-11" db="EMBL/GenBank/DDBJ databases">
        <authorList>
            <person name="Amaro Gonzalez C."/>
        </authorList>
    </citation>
    <scope>NUCLEOTIDE SEQUENCE</scope>
</reference>
<accession>A0A0E9UFD9</accession>
<evidence type="ECO:0000313" key="1">
    <source>
        <dbReference type="EMBL" id="JAH64417.1"/>
    </source>
</evidence>
<organism evidence="1">
    <name type="scientific">Anguilla anguilla</name>
    <name type="common">European freshwater eel</name>
    <name type="synonym">Muraena anguilla</name>
    <dbReference type="NCBI Taxonomy" id="7936"/>
    <lineage>
        <taxon>Eukaryota</taxon>
        <taxon>Metazoa</taxon>
        <taxon>Chordata</taxon>
        <taxon>Craniata</taxon>
        <taxon>Vertebrata</taxon>
        <taxon>Euteleostomi</taxon>
        <taxon>Actinopterygii</taxon>
        <taxon>Neopterygii</taxon>
        <taxon>Teleostei</taxon>
        <taxon>Anguilliformes</taxon>
        <taxon>Anguillidae</taxon>
        <taxon>Anguilla</taxon>
    </lineage>
</organism>
<proteinExistence type="predicted"/>
<protein>
    <submittedName>
        <fullName evidence="1">Uncharacterized protein</fullName>
    </submittedName>
</protein>
<reference evidence="1" key="2">
    <citation type="journal article" date="2015" name="Fish Shellfish Immunol.">
        <title>Early steps in the European eel (Anguilla anguilla)-Vibrio vulnificus interaction in the gills: Role of the RtxA13 toxin.</title>
        <authorList>
            <person name="Callol A."/>
            <person name="Pajuelo D."/>
            <person name="Ebbesson L."/>
            <person name="Teles M."/>
            <person name="MacKenzie S."/>
            <person name="Amaro C."/>
        </authorList>
    </citation>
    <scope>NUCLEOTIDE SEQUENCE</scope>
</reference>